<accession>A0A2P6QTU6</accession>
<sequence length="165" mass="18487">MKLISCKSVSDQHVVVVTDSIVFVTNIDVVTNNLVTNTRFCCSAGTIPPTIGNMSSLKVFDLGPNYITGSIPRELGRLSNLNFFTFYGNSLTHAIPQELFNMSSLQTFSLQHNSLSGTFPPYNKIFLPNLENLYYSSNQITGNLYILWTNFSNFTNLAAIIFYQF</sequence>
<dbReference type="Proteomes" id="UP000238479">
    <property type="component" value="Chromosome 4"/>
</dbReference>
<gene>
    <name evidence="3" type="ORF">RchiOBHm_Chr4g0404511</name>
</gene>
<dbReference type="PANTHER" id="PTHR48054:SF82">
    <property type="entry name" value="LRR RECEPTOR-LIKE SERINE_THREONINE-PROTEIN KINASE FLS2"/>
    <property type="match status" value="1"/>
</dbReference>
<dbReference type="SUPFAM" id="SSF52058">
    <property type="entry name" value="L domain-like"/>
    <property type="match status" value="1"/>
</dbReference>
<dbReference type="PANTHER" id="PTHR48054">
    <property type="entry name" value="RECEPTOR KINASE-LIKE PROTEIN XA21"/>
    <property type="match status" value="1"/>
</dbReference>
<comment type="caution">
    <text evidence="3">The sequence shown here is derived from an EMBL/GenBank/DDBJ whole genome shotgun (WGS) entry which is preliminary data.</text>
</comment>
<evidence type="ECO:0000256" key="1">
    <source>
        <dbReference type="ARBA" id="ARBA00022614"/>
    </source>
</evidence>
<keyword evidence="4" id="KW-1185">Reference proteome</keyword>
<keyword evidence="3" id="KW-0723">Serine/threonine-protein kinase</keyword>
<evidence type="ECO:0000313" key="3">
    <source>
        <dbReference type="EMBL" id="PRQ37605.1"/>
    </source>
</evidence>
<keyword evidence="1" id="KW-0433">Leucine-rich repeat</keyword>
<dbReference type="AlphaFoldDB" id="A0A2P6QTU6"/>
<dbReference type="GO" id="GO:0004674">
    <property type="term" value="F:protein serine/threonine kinase activity"/>
    <property type="evidence" value="ECO:0007669"/>
    <property type="project" value="UniProtKB-KW"/>
</dbReference>
<dbReference type="Pfam" id="PF00560">
    <property type="entry name" value="LRR_1"/>
    <property type="match status" value="2"/>
</dbReference>
<dbReference type="InterPro" id="IPR032675">
    <property type="entry name" value="LRR_dom_sf"/>
</dbReference>
<proteinExistence type="predicted"/>
<dbReference type="InterPro" id="IPR052592">
    <property type="entry name" value="LRR-RLK"/>
</dbReference>
<protein>
    <submittedName>
        <fullName evidence="3">Putative non-specific serine/threonine protein kinase</fullName>
        <ecNumber evidence="3">2.7.11.1</ecNumber>
    </submittedName>
</protein>
<name>A0A2P6QTU6_ROSCH</name>
<reference evidence="3 4" key="1">
    <citation type="journal article" date="2018" name="Nat. Genet.">
        <title>The Rosa genome provides new insights in the design of modern roses.</title>
        <authorList>
            <person name="Bendahmane M."/>
        </authorList>
    </citation>
    <scope>NUCLEOTIDE SEQUENCE [LARGE SCALE GENOMIC DNA]</scope>
    <source>
        <strain evidence="4">cv. Old Blush</strain>
    </source>
</reference>
<evidence type="ECO:0000313" key="4">
    <source>
        <dbReference type="Proteomes" id="UP000238479"/>
    </source>
</evidence>
<keyword evidence="3" id="KW-0808">Transferase</keyword>
<dbReference type="FunFam" id="3.80.10.10:FF:000383">
    <property type="entry name" value="Leucine-rich repeat receptor protein kinase EMS1"/>
    <property type="match status" value="1"/>
</dbReference>
<organism evidence="3 4">
    <name type="scientific">Rosa chinensis</name>
    <name type="common">China rose</name>
    <dbReference type="NCBI Taxonomy" id="74649"/>
    <lineage>
        <taxon>Eukaryota</taxon>
        <taxon>Viridiplantae</taxon>
        <taxon>Streptophyta</taxon>
        <taxon>Embryophyta</taxon>
        <taxon>Tracheophyta</taxon>
        <taxon>Spermatophyta</taxon>
        <taxon>Magnoliopsida</taxon>
        <taxon>eudicotyledons</taxon>
        <taxon>Gunneridae</taxon>
        <taxon>Pentapetalae</taxon>
        <taxon>rosids</taxon>
        <taxon>fabids</taxon>
        <taxon>Rosales</taxon>
        <taxon>Rosaceae</taxon>
        <taxon>Rosoideae</taxon>
        <taxon>Rosoideae incertae sedis</taxon>
        <taxon>Rosa</taxon>
    </lineage>
</organism>
<keyword evidence="3" id="KW-0418">Kinase</keyword>
<dbReference type="Gene3D" id="3.80.10.10">
    <property type="entry name" value="Ribonuclease Inhibitor"/>
    <property type="match status" value="1"/>
</dbReference>
<dbReference type="InterPro" id="IPR001611">
    <property type="entry name" value="Leu-rich_rpt"/>
</dbReference>
<dbReference type="EMBL" id="PDCK01000042">
    <property type="protein sequence ID" value="PRQ37605.1"/>
    <property type="molecule type" value="Genomic_DNA"/>
</dbReference>
<dbReference type="EC" id="2.7.11.1" evidence="3"/>
<evidence type="ECO:0000256" key="2">
    <source>
        <dbReference type="ARBA" id="ARBA00022737"/>
    </source>
</evidence>
<dbReference type="Gramene" id="PRQ37605">
    <property type="protein sequence ID" value="PRQ37605"/>
    <property type="gene ID" value="RchiOBHm_Chr4g0404511"/>
</dbReference>
<keyword evidence="2" id="KW-0677">Repeat</keyword>
<dbReference type="STRING" id="74649.A0A2P6QTU6"/>